<evidence type="ECO:0000313" key="9">
    <source>
        <dbReference type="Proteomes" id="UP000230069"/>
    </source>
</evidence>
<evidence type="ECO:0000256" key="5">
    <source>
        <dbReference type="SAM" id="Coils"/>
    </source>
</evidence>
<gene>
    <name evidence="8" type="ORF">AQUCO_03000350v1</name>
</gene>
<keyword evidence="2" id="KW-0341">Growth regulation</keyword>
<organism evidence="8 9">
    <name type="scientific">Aquilegia coerulea</name>
    <name type="common">Rocky mountain columbine</name>
    <dbReference type="NCBI Taxonomy" id="218851"/>
    <lineage>
        <taxon>Eukaryota</taxon>
        <taxon>Viridiplantae</taxon>
        <taxon>Streptophyta</taxon>
        <taxon>Embryophyta</taxon>
        <taxon>Tracheophyta</taxon>
        <taxon>Spermatophyta</taxon>
        <taxon>Magnoliopsida</taxon>
        <taxon>Ranunculales</taxon>
        <taxon>Ranunculaceae</taxon>
        <taxon>Thalictroideae</taxon>
        <taxon>Aquilegia</taxon>
    </lineage>
</organism>
<dbReference type="PANTHER" id="PTHR31917:SF153">
    <property type="entry name" value="DUF724 DOMAIN-CONTAINING PROTEIN 3-RELATED"/>
    <property type="match status" value="1"/>
</dbReference>
<dbReference type="Pfam" id="PF05266">
    <property type="entry name" value="DUF724"/>
    <property type="match status" value="1"/>
</dbReference>
<dbReference type="PANTHER" id="PTHR31917">
    <property type="entry name" value="AGENET DOMAIN-CONTAINING PROTEIN-RELATED"/>
    <property type="match status" value="1"/>
</dbReference>
<name>A0A2G5D3I0_AQUCA</name>
<feature type="compositionally biased region" description="Basic residues" evidence="6">
    <location>
        <begin position="349"/>
        <end position="359"/>
    </location>
</feature>
<dbReference type="PROSITE" id="PS51667">
    <property type="entry name" value="WRC"/>
    <property type="match status" value="1"/>
</dbReference>
<sequence length="773" mass="88148">MNIEGVEVEVCNKKGFEDLWLVATIKRLSLKNKRRVLVEYQNLLDEKESKPLQEYVDLSCLRPVPPIQNTTIFQLNKGVDAFSGKGWRKGIISKVLEDSKYCVYFRNPEEEMEFKHGELRPHLEWVHEKWVGLEVQEQCRRNDRNWCCREMSSPGSVYCEKHQMMQNIRNEKRRKRTRESIPFFMKQFLPSELGQCRRTGKGWRCHEMGSPSSIYCQKHRLEQDTYNQKRKKMREEQSSFDAGGSNEGRTPSGDYLLPSNILQHSGEAVMEQNRGHVISSDTVDNPALNIDIASHLSPSEGRGNFCADGSMSTPHLQFQKQPRAQKMKEPLFSTGVEGDCHQTENVLKRRGRPKGSGKKHMTDTCSKQNRGHVISPDTADNRALNNDIASHLSPNEGRGNFCADGSLSTPHLQFQKQQSAQKMKEPLFRTEAEGDCHQTENVQIDCTRLLSPTVTQESTFSSSLEQTNPHLNGDTEDEATNDELIIVPVDGTQLFIPTVGEHRTLSSCLEKSNSPTAEANGDKKLAFNEKITLRDPSLENLNHIQFPNEEMSSFNSEAKGGDAVLQSSVNVMTNMNSCPMQQEVRPPLNNQSLPFIKKSHLWGNLESMEVFQLVQQNPHFRPLEKENEELREGTAIGNMVNFVNLMEGTRKTHIDDPRSKIERKLMVLPIFENLGFTVEHIQSGLEELLMIKDSYHQFGDKLKTADEMVNNERRQSDETQESITRLNMELQALLTEKEMKYSEVAELQMKAEAIEGLVEGARLDFYGVVTTPW</sequence>
<dbReference type="CDD" id="cd20406">
    <property type="entry name" value="Tudor_Agenet_AtDUF_rpt2_4"/>
    <property type="match status" value="1"/>
</dbReference>
<dbReference type="EMBL" id="KZ305047">
    <property type="protein sequence ID" value="PIA37757.1"/>
    <property type="molecule type" value="Genomic_DNA"/>
</dbReference>
<keyword evidence="1" id="KW-0813">Transport</keyword>
<evidence type="ECO:0000256" key="3">
    <source>
        <dbReference type="ARBA" id="ARBA00023242"/>
    </source>
</evidence>
<dbReference type="OrthoDB" id="687110at2759"/>
<evidence type="ECO:0000313" key="8">
    <source>
        <dbReference type="EMBL" id="PIA37757.1"/>
    </source>
</evidence>
<evidence type="ECO:0000256" key="6">
    <source>
        <dbReference type="SAM" id="MobiDB-lite"/>
    </source>
</evidence>
<dbReference type="CDD" id="cd20405">
    <property type="entry name" value="Tudor_Agenet_AtDUF_rpt1_3"/>
    <property type="match status" value="1"/>
</dbReference>
<feature type="region of interest" description="Disordered" evidence="6">
    <location>
        <begin position="226"/>
        <end position="255"/>
    </location>
</feature>
<keyword evidence="5" id="KW-0175">Coiled coil</keyword>
<dbReference type="STRING" id="218851.A0A2G5D3I0"/>
<dbReference type="InterPro" id="IPR014002">
    <property type="entry name" value="Agenet_dom_plant"/>
</dbReference>
<dbReference type="FunCoup" id="A0A2G5D3I0">
    <property type="interactions" value="1560"/>
</dbReference>
<keyword evidence="9" id="KW-1185">Reference proteome</keyword>
<dbReference type="Proteomes" id="UP000230069">
    <property type="component" value="Unassembled WGS sequence"/>
</dbReference>
<dbReference type="AlphaFoldDB" id="A0A2G5D3I0"/>
<dbReference type="SMART" id="SM00743">
    <property type="entry name" value="Agenet"/>
    <property type="match status" value="2"/>
</dbReference>
<protein>
    <recommendedName>
        <fullName evidence="7">WRC domain-containing protein</fullName>
    </recommendedName>
</protein>
<feature type="region of interest" description="Disordered" evidence="6">
    <location>
        <begin position="349"/>
        <end position="380"/>
    </location>
</feature>
<dbReference type="Pfam" id="PF05641">
    <property type="entry name" value="Agenet"/>
    <property type="match status" value="1"/>
</dbReference>
<evidence type="ECO:0000259" key="7">
    <source>
        <dbReference type="PROSITE" id="PS51667"/>
    </source>
</evidence>
<feature type="domain" description="WRC" evidence="7">
    <location>
        <begin position="133"/>
        <end position="177"/>
    </location>
</feature>
<proteinExistence type="predicted"/>
<dbReference type="InParanoid" id="A0A2G5D3I0"/>
<evidence type="ECO:0000256" key="1">
    <source>
        <dbReference type="ARBA" id="ARBA00022448"/>
    </source>
</evidence>
<accession>A0A2G5D3I0</accession>
<comment type="caution">
    <text evidence="4">Lacks conserved residue(s) required for the propagation of feature annotation.</text>
</comment>
<reference evidence="8 9" key="1">
    <citation type="submission" date="2017-09" db="EMBL/GenBank/DDBJ databases">
        <title>WGS assembly of Aquilegia coerulea Goldsmith.</title>
        <authorList>
            <person name="Hodges S."/>
            <person name="Kramer E."/>
            <person name="Nordborg M."/>
            <person name="Tomkins J."/>
            <person name="Borevitz J."/>
            <person name="Derieg N."/>
            <person name="Yan J."/>
            <person name="Mihaltcheva S."/>
            <person name="Hayes R.D."/>
            <person name="Rokhsar D."/>
        </authorList>
    </citation>
    <scope>NUCLEOTIDE SEQUENCE [LARGE SCALE GENOMIC DNA]</scope>
    <source>
        <strain evidence="9">cv. Goldsmith</strain>
    </source>
</reference>
<evidence type="ECO:0000256" key="4">
    <source>
        <dbReference type="PROSITE-ProRule" id="PRU01002"/>
    </source>
</evidence>
<evidence type="ECO:0000256" key="2">
    <source>
        <dbReference type="ARBA" id="ARBA00022604"/>
    </source>
</evidence>
<feature type="coiled-coil region" evidence="5">
    <location>
        <begin position="709"/>
        <end position="736"/>
    </location>
</feature>
<dbReference type="InterPro" id="IPR008395">
    <property type="entry name" value="Agenet-like_dom"/>
</dbReference>
<keyword evidence="3" id="KW-0539">Nucleus</keyword>
<dbReference type="InterPro" id="IPR007930">
    <property type="entry name" value="DUF724"/>
</dbReference>
<dbReference type="InterPro" id="IPR014977">
    <property type="entry name" value="WRC_dom"/>
</dbReference>